<dbReference type="NCBIfam" id="TIGR01550">
    <property type="entry name" value="DOC_P1"/>
    <property type="match status" value="1"/>
</dbReference>
<evidence type="ECO:0000259" key="1">
    <source>
        <dbReference type="PROSITE" id="PS51459"/>
    </source>
</evidence>
<proteinExistence type="predicted"/>
<feature type="domain" description="Fido" evidence="1">
    <location>
        <begin position="5"/>
        <end position="118"/>
    </location>
</feature>
<evidence type="ECO:0000313" key="3">
    <source>
        <dbReference type="Proteomes" id="UP000444980"/>
    </source>
</evidence>
<dbReference type="InterPro" id="IPR003812">
    <property type="entry name" value="Fido"/>
</dbReference>
<dbReference type="GO" id="GO:0016301">
    <property type="term" value="F:kinase activity"/>
    <property type="evidence" value="ECO:0007669"/>
    <property type="project" value="InterPro"/>
</dbReference>
<keyword evidence="3" id="KW-1185">Reference proteome</keyword>
<organism evidence="2 3">
    <name type="scientific">Gordonia crocea</name>
    <dbReference type="NCBI Taxonomy" id="589162"/>
    <lineage>
        <taxon>Bacteria</taxon>
        <taxon>Bacillati</taxon>
        <taxon>Actinomycetota</taxon>
        <taxon>Actinomycetes</taxon>
        <taxon>Mycobacteriales</taxon>
        <taxon>Gordoniaceae</taxon>
        <taxon>Gordonia</taxon>
    </lineage>
</organism>
<dbReference type="OrthoDB" id="9802752at2"/>
<dbReference type="InterPro" id="IPR053737">
    <property type="entry name" value="Type_II_TA_Toxin"/>
</dbReference>
<dbReference type="EMBL" id="BJOU01000011">
    <property type="protein sequence ID" value="GED98827.1"/>
    <property type="molecule type" value="Genomic_DNA"/>
</dbReference>
<dbReference type="RefSeq" id="WP_161928198.1">
    <property type="nucleotide sequence ID" value="NZ_BJOU01000011.1"/>
</dbReference>
<dbReference type="Proteomes" id="UP000444980">
    <property type="component" value="Unassembled WGS sequence"/>
</dbReference>
<name>A0A7I9V067_9ACTN</name>
<accession>A0A7I9V067</accession>
<dbReference type="PROSITE" id="PS51459">
    <property type="entry name" value="FIDO"/>
    <property type="match status" value="1"/>
</dbReference>
<reference evidence="3" key="1">
    <citation type="submission" date="2019-06" db="EMBL/GenBank/DDBJ databases">
        <title>Gordonia isolated from sludge of a wastewater treatment plant.</title>
        <authorList>
            <person name="Tamura T."/>
            <person name="Aoyama K."/>
            <person name="Kang Y."/>
            <person name="Saito S."/>
            <person name="Akiyama N."/>
            <person name="Yazawa K."/>
            <person name="Gonoi T."/>
            <person name="Mikami Y."/>
        </authorList>
    </citation>
    <scope>NUCLEOTIDE SEQUENCE [LARGE SCALE GENOMIC DNA]</scope>
    <source>
        <strain evidence="3">NBRC 107697</strain>
    </source>
</reference>
<dbReference type="PANTHER" id="PTHR39426:SF1">
    <property type="entry name" value="HOMOLOGY TO DEATH-ON-CURING PROTEIN OF PHAGE P1"/>
    <property type="match status" value="1"/>
</dbReference>
<sequence length="122" mass="13223">MTTYLTLEDLLSLVAELEIGPIRDLGLLGSAAHRPTTTIYGHEAYPDLDEKAAVLLESLVRNHALVDGNKRIGWLAVVVFYGLNGIELEAPDDEAYELVVGVAAGGIDPEAAAGRMRVWRHD</sequence>
<gene>
    <name evidence="2" type="primary">doc</name>
    <name evidence="2" type="ORF">nbrc107697_28660</name>
</gene>
<dbReference type="InterPro" id="IPR006440">
    <property type="entry name" value="Doc"/>
</dbReference>
<protein>
    <submittedName>
        <fullName evidence="2">Toxin Doc</fullName>
    </submittedName>
</protein>
<evidence type="ECO:0000313" key="2">
    <source>
        <dbReference type="EMBL" id="GED98827.1"/>
    </source>
</evidence>
<dbReference type="PANTHER" id="PTHR39426">
    <property type="entry name" value="HOMOLOGY TO DEATH-ON-CURING PROTEIN OF PHAGE P1"/>
    <property type="match status" value="1"/>
</dbReference>
<comment type="caution">
    <text evidence="2">The sequence shown here is derived from an EMBL/GenBank/DDBJ whole genome shotgun (WGS) entry which is preliminary data.</text>
</comment>
<dbReference type="Pfam" id="PF02661">
    <property type="entry name" value="Fic"/>
    <property type="match status" value="1"/>
</dbReference>
<dbReference type="Gene3D" id="1.20.120.1870">
    <property type="entry name" value="Fic/DOC protein, Fido domain"/>
    <property type="match status" value="1"/>
</dbReference>
<dbReference type="AlphaFoldDB" id="A0A7I9V067"/>